<organism evidence="3 4">
    <name type="scientific">Terfezia boudieri ATCC MYA-4762</name>
    <dbReference type="NCBI Taxonomy" id="1051890"/>
    <lineage>
        <taxon>Eukaryota</taxon>
        <taxon>Fungi</taxon>
        <taxon>Dikarya</taxon>
        <taxon>Ascomycota</taxon>
        <taxon>Pezizomycotina</taxon>
        <taxon>Pezizomycetes</taxon>
        <taxon>Pezizales</taxon>
        <taxon>Pezizaceae</taxon>
        <taxon>Terfezia</taxon>
    </lineage>
</organism>
<dbReference type="InParanoid" id="A0A3N4L8J7"/>
<feature type="region of interest" description="Disordered" evidence="2">
    <location>
        <begin position="38"/>
        <end position="57"/>
    </location>
</feature>
<dbReference type="Proteomes" id="UP000267821">
    <property type="component" value="Unassembled WGS sequence"/>
</dbReference>
<evidence type="ECO:0000313" key="3">
    <source>
        <dbReference type="EMBL" id="RPB18926.1"/>
    </source>
</evidence>
<feature type="region of interest" description="Disordered" evidence="2">
    <location>
        <begin position="76"/>
        <end position="102"/>
    </location>
</feature>
<dbReference type="OrthoDB" id="10512499at2759"/>
<evidence type="ECO:0000256" key="1">
    <source>
        <dbReference type="SAM" id="Coils"/>
    </source>
</evidence>
<evidence type="ECO:0000256" key="2">
    <source>
        <dbReference type="SAM" id="MobiDB-lite"/>
    </source>
</evidence>
<protein>
    <submittedName>
        <fullName evidence="3">Uncharacterized protein</fullName>
    </submittedName>
</protein>
<keyword evidence="1" id="KW-0175">Coiled coil</keyword>
<reference evidence="3 4" key="1">
    <citation type="journal article" date="2018" name="Nat. Ecol. Evol.">
        <title>Pezizomycetes genomes reveal the molecular basis of ectomycorrhizal truffle lifestyle.</title>
        <authorList>
            <person name="Murat C."/>
            <person name="Payen T."/>
            <person name="Noel B."/>
            <person name="Kuo A."/>
            <person name="Morin E."/>
            <person name="Chen J."/>
            <person name="Kohler A."/>
            <person name="Krizsan K."/>
            <person name="Balestrini R."/>
            <person name="Da Silva C."/>
            <person name="Montanini B."/>
            <person name="Hainaut M."/>
            <person name="Levati E."/>
            <person name="Barry K.W."/>
            <person name="Belfiori B."/>
            <person name="Cichocki N."/>
            <person name="Clum A."/>
            <person name="Dockter R.B."/>
            <person name="Fauchery L."/>
            <person name="Guy J."/>
            <person name="Iotti M."/>
            <person name="Le Tacon F."/>
            <person name="Lindquist E.A."/>
            <person name="Lipzen A."/>
            <person name="Malagnac F."/>
            <person name="Mello A."/>
            <person name="Molinier V."/>
            <person name="Miyauchi S."/>
            <person name="Poulain J."/>
            <person name="Riccioni C."/>
            <person name="Rubini A."/>
            <person name="Sitrit Y."/>
            <person name="Splivallo R."/>
            <person name="Traeger S."/>
            <person name="Wang M."/>
            <person name="Zifcakova L."/>
            <person name="Wipf D."/>
            <person name="Zambonelli A."/>
            <person name="Paolocci F."/>
            <person name="Nowrousian M."/>
            <person name="Ottonello S."/>
            <person name="Baldrian P."/>
            <person name="Spatafora J.W."/>
            <person name="Henrissat B."/>
            <person name="Nagy L.G."/>
            <person name="Aury J.M."/>
            <person name="Wincker P."/>
            <person name="Grigoriev I.V."/>
            <person name="Bonfante P."/>
            <person name="Martin F.M."/>
        </authorList>
    </citation>
    <scope>NUCLEOTIDE SEQUENCE [LARGE SCALE GENOMIC DNA]</scope>
    <source>
        <strain evidence="3 4">ATCC MYA-4762</strain>
    </source>
</reference>
<proteinExistence type="predicted"/>
<keyword evidence="4" id="KW-1185">Reference proteome</keyword>
<accession>A0A3N4L8J7</accession>
<sequence length="203" mass="23557">MEGVNNQHRQQRIVLARQILAQLIGLMVPGYFRSLTDRTRGKNQQESVTGNDKNNEVGVWKPLDIRTKARITFSRDSAQLSKQREFDQNTTGHPNRLGRCRANNTKDPGVEPESTLVNIQVPLASISQYTSAQTQVMQRRLEELTEENERLKEELERERDGMKEEMERLEQENIGVKEEIERLEWENKAMKDKLQIISGLLNE</sequence>
<dbReference type="EMBL" id="ML121603">
    <property type="protein sequence ID" value="RPB18926.1"/>
    <property type="molecule type" value="Genomic_DNA"/>
</dbReference>
<feature type="compositionally biased region" description="Polar residues" evidence="2">
    <location>
        <begin position="42"/>
        <end position="52"/>
    </location>
</feature>
<dbReference type="AlphaFoldDB" id="A0A3N4L8J7"/>
<name>A0A3N4L8J7_9PEZI</name>
<feature type="coiled-coil region" evidence="1">
    <location>
        <begin position="134"/>
        <end position="193"/>
    </location>
</feature>
<gene>
    <name evidence="3" type="ORF">L211DRAFT_871546</name>
</gene>
<evidence type="ECO:0000313" key="4">
    <source>
        <dbReference type="Proteomes" id="UP000267821"/>
    </source>
</evidence>